<dbReference type="GO" id="GO:0005737">
    <property type="term" value="C:cytoplasm"/>
    <property type="evidence" value="ECO:0007669"/>
    <property type="project" value="TreeGrafter"/>
</dbReference>
<accession>A0A5C5G2I1</accession>
<dbReference type="EMBL" id="SOZI01000012">
    <property type="protein sequence ID" value="TNY23338.1"/>
    <property type="molecule type" value="Genomic_DNA"/>
</dbReference>
<comment type="caution">
    <text evidence="4">The sequence shown here is derived from an EMBL/GenBank/DDBJ whole genome shotgun (WGS) entry which is preliminary data.</text>
</comment>
<evidence type="ECO:0000256" key="2">
    <source>
        <dbReference type="ARBA" id="ARBA00023186"/>
    </source>
</evidence>
<dbReference type="Gene3D" id="2.160.20.70">
    <property type="match status" value="1"/>
</dbReference>
<dbReference type="InterPro" id="IPR012945">
    <property type="entry name" value="Tubulin-bd_cofactor_C_dom"/>
</dbReference>
<organism evidence="4 5">
    <name type="scientific">Rhodotorula diobovata</name>
    <dbReference type="NCBI Taxonomy" id="5288"/>
    <lineage>
        <taxon>Eukaryota</taxon>
        <taxon>Fungi</taxon>
        <taxon>Dikarya</taxon>
        <taxon>Basidiomycota</taxon>
        <taxon>Pucciniomycotina</taxon>
        <taxon>Microbotryomycetes</taxon>
        <taxon>Sporidiobolales</taxon>
        <taxon>Sporidiobolaceae</taxon>
        <taxon>Rhodotorula</taxon>
    </lineage>
</organism>
<keyword evidence="2" id="KW-0143">Chaperone</keyword>
<dbReference type="PANTHER" id="PTHR15139:SF0">
    <property type="entry name" value="TUBULIN-SPECIFIC CHAPERONE C"/>
    <property type="match status" value="1"/>
</dbReference>
<dbReference type="InterPro" id="IPR016098">
    <property type="entry name" value="CAP/MinC_C"/>
</dbReference>
<sequence>MDEPPLVFVERWTAQLRALQAGLQGAASDAAIEQRIVQELSKELTERAADLPAFELRRCEKELTALQDELVASIAAAAPKSKFSFKRGSRGTFSALYLTDLRRCVVLLPREAGASALVQGCEACVIALGAHQFRMHDSTGCAVLLDAGSTPVIERCKGLAFGRYPAALPGGDGELASSSQDAARATLPQVQDFDDPFATPERPSPNWRALSTAEQAALSGALAPLDVVGETGNAWEAVRDRAVQLLDAGEQS</sequence>
<dbReference type="GO" id="GO:0007023">
    <property type="term" value="P:post-chaperonin tubulin folding pathway"/>
    <property type="evidence" value="ECO:0007669"/>
    <property type="project" value="InterPro"/>
</dbReference>
<dbReference type="InterPro" id="IPR006599">
    <property type="entry name" value="CARP_motif"/>
</dbReference>
<evidence type="ECO:0000259" key="3">
    <source>
        <dbReference type="PROSITE" id="PS51329"/>
    </source>
</evidence>
<comment type="similarity">
    <text evidence="1">Belongs to the TBCC family.</text>
</comment>
<evidence type="ECO:0000313" key="4">
    <source>
        <dbReference type="EMBL" id="TNY23338.1"/>
    </source>
</evidence>
<dbReference type="OrthoDB" id="194775at2759"/>
<dbReference type="Pfam" id="PF07986">
    <property type="entry name" value="TBCC"/>
    <property type="match status" value="1"/>
</dbReference>
<evidence type="ECO:0000313" key="5">
    <source>
        <dbReference type="Proteomes" id="UP000311382"/>
    </source>
</evidence>
<dbReference type="PANTHER" id="PTHR15139">
    <property type="entry name" value="TUBULIN FOLDING COFACTOR C"/>
    <property type="match status" value="1"/>
</dbReference>
<gene>
    <name evidence="4" type="ORF">DMC30DRAFT_414210</name>
</gene>
<keyword evidence="5" id="KW-1185">Reference proteome</keyword>
<evidence type="ECO:0000256" key="1">
    <source>
        <dbReference type="ARBA" id="ARBA00008848"/>
    </source>
</evidence>
<dbReference type="GO" id="GO:0007021">
    <property type="term" value="P:tubulin complex assembly"/>
    <property type="evidence" value="ECO:0007669"/>
    <property type="project" value="TreeGrafter"/>
</dbReference>
<dbReference type="PROSITE" id="PS51329">
    <property type="entry name" value="C_CAP_COFACTOR_C"/>
    <property type="match status" value="1"/>
</dbReference>
<dbReference type="SMART" id="SM00673">
    <property type="entry name" value="CARP"/>
    <property type="match status" value="1"/>
</dbReference>
<proteinExistence type="inferred from homology"/>
<dbReference type="Proteomes" id="UP000311382">
    <property type="component" value="Unassembled WGS sequence"/>
</dbReference>
<dbReference type="InterPro" id="IPR017901">
    <property type="entry name" value="C-CAP_CF_C-like"/>
</dbReference>
<protein>
    <submittedName>
        <fullName evidence="4">Tubulin binding cofactor C-domain-containing protein</fullName>
    </submittedName>
</protein>
<name>A0A5C5G2I1_9BASI</name>
<feature type="domain" description="C-CAP/cofactor C-like" evidence="3">
    <location>
        <begin position="75"/>
        <end position="243"/>
    </location>
</feature>
<dbReference type="InterPro" id="IPR027684">
    <property type="entry name" value="TBCC"/>
</dbReference>
<dbReference type="STRING" id="5288.A0A5C5G2I1"/>
<dbReference type="AlphaFoldDB" id="A0A5C5G2I1"/>
<reference evidence="4 5" key="1">
    <citation type="submission" date="2019-03" db="EMBL/GenBank/DDBJ databases">
        <title>Rhodosporidium diobovatum UCD-FST 08-225 genome sequencing, assembly, and annotation.</title>
        <authorList>
            <person name="Fakankun I.U."/>
            <person name="Fristensky B."/>
            <person name="Levin D.B."/>
        </authorList>
    </citation>
    <scope>NUCLEOTIDE SEQUENCE [LARGE SCALE GENOMIC DNA]</scope>
    <source>
        <strain evidence="4 5">UCD-FST 08-225</strain>
    </source>
</reference>